<dbReference type="GO" id="GO:0016020">
    <property type="term" value="C:membrane"/>
    <property type="evidence" value="ECO:0007669"/>
    <property type="project" value="UniProtKB-SubCell"/>
</dbReference>
<dbReference type="InterPro" id="IPR004358">
    <property type="entry name" value="Sig_transdc_His_kin-like_C"/>
</dbReference>
<dbReference type="PROSITE" id="PS50113">
    <property type="entry name" value="PAC"/>
    <property type="match status" value="1"/>
</dbReference>
<keyword evidence="10" id="KW-1133">Transmembrane helix</keyword>
<keyword evidence="6" id="KW-0812">Transmembrane</keyword>
<dbReference type="CDD" id="cd00082">
    <property type="entry name" value="HisKA"/>
    <property type="match status" value="1"/>
</dbReference>
<dbReference type="PANTHER" id="PTHR42878:SF7">
    <property type="entry name" value="SENSOR HISTIDINE KINASE GLRK"/>
    <property type="match status" value="1"/>
</dbReference>
<organism evidence="16 17">
    <name type="scientific">Halovivax cerinus</name>
    <dbReference type="NCBI Taxonomy" id="1487865"/>
    <lineage>
        <taxon>Archaea</taxon>
        <taxon>Methanobacteriati</taxon>
        <taxon>Methanobacteriota</taxon>
        <taxon>Stenosarchaea group</taxon>
        <taxon>Halobacteria</taxon>
        <taxon>Halobacteriales</taxon>
        <taxon>Natrialbaceae</taxon>
        <taxon>Halovivax</taxon>
    </lineage>
</organism>
<dbReference type="EC" id="2.7.13.3" evidence="3"/>
<dbReference type="InterPro" id="IPR005467">
    <property type="entry name" value="His_kinase_dom"/>
</dbReference>
<dbReference type="InterPro" id="IPR035965">
    <property type="entry name" value="PAS-like_dom_sf"/>
</dbReference>
<keyword evidence="7" id="KW-0547">Nucleotide-binding</keyword>
<evidence type="ECO:0000256" key="9">
    <source>
        <dbReference type="ARBA" id="ARBA00022840"/>
    </source>
</evidence>
<dbReference type="InterPro" id="IPR036890">
    <property type="entry name" value="HATPase_C_sf"/>
</dbReference>
<keyword evidence="12" id="KW-0472">Membrane</keyword>
<proteinExistence type="predicted"/>
<dbReference type="InterPro" id="IPR000014">
    <property type="entry name" value="PAS"/>
</dbReference>
<dbReference type="SUPFAM" id="SSF55785">
    <property type="entry name" value="PYP-like sensor domain (PAS domain)"/>
    <property type="match status" value="1"/>
</dbReference>
<dbReference type="InterPro" id="IPR036097">
    <property type="entry name" value="HisK_dim/P_sf"/>
</dbReference>
<dbReference type="InterPro" id="IPR003594">
    <property type="entry name" value="HATPase_dom"/>
</dbReference>
<sequence>MDDTGIDGDEELTILSRSELAERVRKRTADLENLMDTMVDVLVKLGPDGRIRLANEAVRDMLGYEPDELEGKPIDYVLADPDRNAELSSMLHSGELIEHLLRKGSVTDLESYFETADGEAIPTSLSASVMTDDSGSVEGIVCVATDTTERTEAQERAEFLHSVLRHDLGNKLTVIDGYLDLLAEGDLTEEQREYHGYAEKGVTEAIDLIENVRTLHQLEADEELSPVGLPRVIRETVDRHADLASQHDFDVETDVDDLRVEGGTLLKELFANVLENALVHSGGSQIRIHTTATDEAVTIYVDDDGTGIDREDRDRIFDRGVSIGDSGGTGLGTHLAAEIADTYGGDLTVGDSPLGGARFGVTLQRAD</sequence>
<keyword evidence="5" id="KW-0808">Transferase</keyword>
<dbReference type="PROSITE" id="PS50109">
    <property type="entry name" value="HIS_KIN"/>
    <property type="match status" value="1"/>
</dbReference>
<evidence type="ECO:0000256" key="10">
    <source>
        <dbReference type="ARBA" id="ARBA00022989"/>
    </source>
</evidence>
<evidence type="ECO:0000259" key="13">
    <source>
        <dbReference type="PROSITE" id="PS50109"/>
    </source>
</evidence>
<dbReference type="CDD" id="cd00130">
    <property type="entry name" value="PAS"/>
    <property type="match status" value="1"/>
</dbReference>
<dbReference type="GO" id="GO:0000160">
    <property type="term" value="P:phosphorelay signal transduction system"/>
    <property type="evidence" value="ECO:0007669"/>
    <property type="project" value="UniProtKB-KW"/>
</dbReference>
<evidence type="ECO:0000256" key="3">
    <source>
        <dbReference type="ARBA" id="ARBA00012438"/>
    </source>
</evidence>
<dbReference type="InterPro" id="IPR050351">
    <property type="entry name" value="BphY/WalK/GraS-like"/>
</dbReference>
<dbReference type="InterPro" id="IPR001610">
    <property type="entry name" value="PAC"/>
</dbReference>
<dbReference type="Proteomes" id="UP001595846">
    <property type="component" value="Unassembled WGS sequence"/>
</dbReference>
<keyword evidence="11" id="KW-0902">Two-component regulatory system</keyword>
<evidence type="ECO:0000259" key="15">
    <source>
        <dbReference type="PROSITE" id="PS50113"/>
    </source>
</evidence>
<dbReference type="RefSeq" id="WP_256533651.1">
    <property type="nucleotide sequence ID" value="NZ_CP101824.1"/>
</dbReference>
<dbReference type="PANTHER" id="PTHR42878">
    <property type="entry name" value="TWO-COMPONENT HISTIDINE KINASE"/>
    <property type="match status" value="1"/>
</dbReference>
<evidence type="ECO:0000256" key="11">
    <source>
        <dbReference type="ARBA" id="ARBA00023012"/>
    </source>
</evidence>
<evidence type="ECO:0000256" key="1">
    <source>
        <dbReference type="ARBA" id="ARBA00000085"/>
    </source>
</evidence>
<dbReference type="EMBL" id="JBHSAQ010000010">
    <property type="protein sequence ID" value="MFC3958951.1"/>
    <property type="molecule type" value="Genomic_DNA"/>
</dbReference>
<dbReference type="SMART" id="SM00388">
    <property type="entry name" value="HisKA"/>
    <property type="match status" value="1"/>
</dbReference>
<dbReference type="Pfam" id="PF13426">
    <property type="entry name" value="PAS_9"/>
    <property type="match status" value="1"/>
</dbReference>
<evidence type="ECO:0000256" key="4">
    <source>
        <dbReference type="ARBA" id="ARBA00022553"/>
    </source>
</evidence>
<dbReference type="Gene3D" id="3.30.450.20">
    <property type="entry name" value="PAS domain"/>
    <property type="match status" value="1"/>
</dbReference>
<dbReference type="PRINTS" id="PR00344">
    <property type="entry name" value="BCTRLSENSOR"/>
</dbReference>
<reference evidence="16 17" key="1">
    <citation type="journal article" date="2019" name="Int. J. Syst. Evol. Microbiol.">
        <title>The Global Catalogue of Microorganisms (GCM) 10K type strain sequencing project: providing services to taxonomists for standard genome sequencing and annotation.</title>
        <authorList>
            <consortium name="The Broad Institute Genomics Platform"/>
            <consortium name="The Broad Institute Genome Sequencing Center for Infectious Disease"/>
            <person name="Wu L."/>
            <person name="Ma J."/>
        </authorList>
    </citation>
    <scope>NUCLEOTIDE SEQUENCE [LARGE SCALE GENOMIC DNA]</scope>
    <source>
        <strain evidence="16 17">IBRC-M 10256</strain>
    </source>
</reference>
<feature type="domain" description="Histidine kinase" evidence="13">
    <location>
        <begin position="163"/>
        <end position="367"/>
    </location>
</feature>
<keyword evidence="17" id="KW-1185">Reference proteome</keyword>
<dbReference type="SUPFAM" id="SSF55874">
    <property type="entry name" value="ATPase domain of HSP90 chaperone/DNA topoisomerase II/histidine kinase"/>
    <property type="match status" value="1"/>
</dbReference>
<comment type="catalytic activity">
    <reaction evidence="1">
        <text>ATP + protein L-histidine = ADP + protein N-phospho-L-histidine.</text>
        <dbReference type="EC" id="2.7.13.3"/>
    </reaction>
</comment>
<evidence type="ECO:0000256" key="7">
    <source>
        <dbReference type="ARBA" id="ARBA00022741"/>
    </source>
</evidence>
<accession>A0ABD5NPK8</accession>
<dbReference type="GO" id="GO:0004673">
    <property type="term" value="F:protein histidine kinase activity"/>
    <property type="evidence" value="ECO:0007669"/>
    <property type="project" value="UniProtKB-EC"/>
</dbReference>
<dbReference type="SMART" id="SM00387">
    <property type="entry name" value="HATPase_c"/>
    <property type="match status" value="1"/>
</dbReference>
<keyword evidence="9 16" id="KW-0067">ATP-binding</keyword>
<dbReference type="NCBIfam" id="TIGR00229">
    <property type="entry name" value="sensory_box"/>
    <property type="match status" value="1"/>
</dbReference>
<evidence type="ECO:0000256" key="6">
    <source>
        <dbReference type="ARBA" id="ARBA00022692"/>
    </source>
</evidence>
<comment type="subcellular location">
    <subcellularLocation>
        <location evidence="2">Membrane</location>
        <topology evidence="2">Multi-pass membrane protein</topology>
    </subcellularLocation>
</comment>
<evidence type="ECO:0000256" key="2">
    <source>
        <dbReference type="ARBA" id="ARBA00004141"/>
    </source>
</evidence>
<dbReference type="SMART" id="SM00086">
    <property type="entry name" value="PAC"/>
    <property type="match status" value="1"/>
</dbReference>
<protein>
    <recommendedName>
        <fullName evidence="3">histidine kinase</fullName>
        <ecNumber evidence="3">2.7.13.3</ecNumber>
    </recommendedName>
</protein>
<evidence type="ECO:0000259" key="14">
    <source>
        <dbReference type="PROSITE" id="PS50112"/>
    </source>
</evidence>
<dbReference type="Pfam" id="PF02518">
    <property type="entry name" value="HATPase_c"/>
    <property type="match status" value="1"/>
</dbReference>
<name>A0ABD5NPK8_9EURY</name>
<dbReference type="SUPFAM" id="SSF47384">
    <property type="entry name" value="Homodimeric domain of signal transducing histidine kinase"/>
    <property type="match status" value="1"/>
</dbReference>
<dbReference type="PROSITE" id="PS50112">
    <property type="entry name" value="PAS"/>
    <property type="match status" value="1"/>
</dbReference>
<keyword evidence="4" id="KW-0597">Phosphoprotein</keyword>
<dbReference type="InterPro" id="IPR000700">
    <property type="entry name" value="PAS-assoc_C"/>
</dbReference>
<evidence type="ECO:0000313" key="17">
    <source>
        <dbReference type="Proteomes" id="UP001595846"/>
    </source>
</evidence>
<dbReference type="AlphaFoldDB" id="A0ABD5NPK8"/>
<evidence type="ECO:0000256" key="12">
    <source>
        <dbReference type="ARBA" id="ARBA00023136"/>
    </source>
</evidence>
<dbReference type="GO" id="GO:0005524">
    <property type="term" value="F:ATP binding"/>
    <property type="evidence" value="ECO:0007669"/>
    <property type="project" value="UniProtKB-KW"/>
</dbReference>
<gene>
    <name evidence="16" type="ORF">ACFOUR_11315</name>
</gene>
<dbReference type="SMART" id="SM00091">
    <property type="entry name" value="PAS"/>
    <property type="match status" value="1"/>
</dbReference>
<evidence type="ECO:0000256" key="8">
    <source>
        <dbReference type="ARBA" id="ARBA00022777"/>
    </source>
</evidence>
<dbReference type="Gene3D" id="3.30.565.10">
    <property type="entry name" value="Histidine kinase-like ATPase, C-terminal domain"/>
    <property type="match status" value="1"/>
</dbReference>
<evidence type="ECO:0000313" key="16">
    <source>
        <dbReference type="EMBL" id="MFC3958951.1"/>
    </source>
</evidence>
<dbReference type="Pfam" id="PF00512">
    <property type="entry name" value="HisKA"/>
    <property type="match status" value="1"/>
</dbReference>
<dbReference type="Gene3D" id="1.10.287.130">
    <property type="match status" value="1"/>
</dbReference>
<feature type="domain" description="PAC" evidence="15">
    <location>
        <begin position="107"/>
        <end position="159"/>
    </location>
</feature>
<comment type="caution">
    <text evidence="16">The sequence shown here is derived from an EMBL/GenBank/DDBJ whole genome shotgun (WGS) entry which is preliminary data.</text>
</comment>
<keyword evidence="8" id="KW-0418">Kinase</keyword>
<dbReference type="InterPro" id="IPR003661">
    <property type="entry name" value="HisK_dim/P_dom"/>
</dbReference>
<feature type="domain" description="PAS" evidence="14">
    <location>
        <begin position="27"/>
        <end position="104"/>
    </location>
</feature>
<dbReference type="GeneID" id="73902782"/>
<evidence type="ECO:0000256" key="5">
    <source>
        <dbReference type="ARBA" id="ARBA00022679"/>
    </source>
</evidence>